<comment type="caution">
    <text evidence="3">The sequence shown here is derived from an EMBL/GenBank/DDBJ whole genome shotgun (WGS) entry which is preliminary data.</text>
</comment>
<proteinExistence type="predicted"/>
<dbReference type="PROSITE" id="PS51819">
    <property type="entry name" value="VOC"/>
    <property type="match status" value="1"/>
</dbReference>
<dbReference type="Pfam" id="PF00903">
    <property type="entry name" value="Glyoxalase"/>
    <property type="match status" value="1"/>
</dbReference>
<dbReference type="PROSITE" id="PS00934">
    <property type="entry name" value="GLYOXALASE_I_1"/>
    <property type="match status" value="1"/>
</dbReference>
<keyword evidence="4" id="KW-1185">Reference proteome</keyword>
<dbReference type="PANTHER" id="PTHR43048:SF3">
    <property type="entry name" value="METHYLMALONYL-COA EPIMERASE, MITOCHONDRIAL"/>
    <property type="match status" value="1"/>
</dbReference>
<dbReference type="RefSeq" id="WP_345140955.1">
    <property type="nucleotide sequence ID" value="NZ_BAABAT010000056.1"/>
</dbReference>
<evidence type="ECO:0000313" key="4">
    <source>
        <dbReference type="Proteomes" id="UP001500620"/>
    </source>
</evidence>
<name>A0ABP8DS87_9ACTN</name>
<dbReference type="PANTHER" id="PTHR43048">
    <property type="entry name" value="METHYLMALONYL-COA EPIMERASE"/>
    <property type="match status" value="1"/>
</dbReference>
<dbReference type="InterPro" id="IPR037523">
    <property type="entry name" value="VOC_core"/>
</dbReference>
<evidence type="ECO:0000256" key="1">
    <source>
        <dbReference type="ARBA" id="ARBA00022723"/>
    </source>
</evidence>
<dbReference type="InterPro" id="IPR004360">
    <property type="entry name" value="Glyas_Fos-R_dOase_dom"/>
</dbReference>
<keyword evidence="1" id="KW-0479">Metal-binding</keyword>
<dbReference type="InterPro" id="IPR051785">
    <property type="entry name" value="MMCE/EMCE_epimerase"/>
</dbReference>
<dbReference type="SUPFAM" id="SSF54593">
    <property type="entry name" value="Glyoxalase/Bleomycin resistance protein/Dihydroxybiphenyl dioxygenase"/>
    <property type="match status" value="1"/>
</dbReference>
<dbReference type="Proteomes" id="UP001500620">
    <property type="component" value="Unassembled WGS sequence"/>
</dbReference>
<organism evidence="3 4">
    <name type="scientific">Dactylosporangium darangshiense</name>
    <dbReference type="NCBI Taxonomy" id="579108"/>
    <lineage>
        <taxon>Bacteria</taxon>
        <taxon>Bacillati</taxon>
        <taxon>Actinomycetota</taxon>
        <taxon>Actinomycetes</taxon>
        <taxon>Micromonosporales</taxon>
        <taxon>Micromonosporaceae</taxon>
        <taxon>Dactylosporangium</taxon>
    </lineage>
</organism>
<dbReference type="Gene3D" id="3.10.180.10">
    <property type="entry name" value="2,3-Dihydroxybiphenyl 1,2-Dioxygenase, domain 1"/>
    <property type="match status" value="1"/>
</dbReference>
<evidence type="ECO:0000259" key="2">
    <source>
        <dbReference type="PROSITE" id="PS51819"/>
    </source>
</evidence>
<reference evidence="4" key="1">
    <citation type="journal article" date="2019" name="Int. J. Syst. Evol. Microbiol.">
        <title>The Global Catalogue of Microorganisms (GCM) 10K type strain sequencing project: providing services to taxonomists for standard genome sequencing and annotation.</title>
        <authorList>
            <consortium name="The Broad Institute Genomics Platform"/>
            <consortium name="The Broad Institute Genome Sequencing Center for Infectious Disease"/>
            <person name="Wu L."/>
            <person name="Ma J."/>
        </authorList>
    </citation>
    <scope>NUCLEOTIDE SEQUENCE [LARGE SCALE GENOMIC DNA]</scope>
    <source>
        <strain evidence="4">JCM 17441</strain>
    </source>
</reference>
<accession>A0ABP8DS87</accession>
<feature type="domain" description="VOC" evidence="2">
    <location>
        <begin position="8"/>
        <end position="128"/>
    </location>
</feature>
<sequence>MTTGITDSTVHVRYLVDDVRAALDFYTAHLGFTAGTVFLPAFADVRRGNLRLLLSGPASSAGRPMPDGRTPHPGGWNRIHLLVADIDAEVARLRAEGVEFRSDVVTGPGGRQIVFDDPAGNPVELFQPAGA</sequence>
<dbReference type="InterPro" id="IPR029068">
    <property type="entry name" value="Glyas_Bleomycin-R_OHBP_Dase"/>
</dbReference>
<dbReference type="CDD" id="cd06587">
    <property type="entry name" value="VOC"/>
    <property type="match status" value="1"/>
</dbReference>
<dbReference type="EMBL" id="BAABAT010000056">
    <property type="protein sequence ID" value="GAA4262876.1"/>
    <property type="molecule type" value="Genomic_DNA"/>
</dbReference>
<gene>
    <name evidence="3" type="ORF">GCM10022255_102330</name>
</gene>
<dbReference type="InterPro" id="IPR018146">
    <property type="entry name" value="Glyoxalase_1_CS"/>
</dbReference>
<protein>
    <submittedName>
        <fullName evidence="3">VOC family protein</fullName>
    </submittedName>
</protein>
<evidence type="ECO:0000313" key="3">
    <source>
        <dbReference type="EMBL" id="GAA4262876.1"/>
    </source>
</evidence>